<dbReference type="Gene3D" id="1.10.630.10">
    <property type="entry name" value="Cytochrome P450"/>
    <property type="match status" value="1"/>
</dbReference>
<reference evidence="2 3" key="1">
    <citation type="submission" date="2018-06" db="EMBL/GenBank/DDBJ databases">
        <title>Sphaerisporangium craniellae sp. nov., isolated from a marine sponge in the South China Sea.</title>
        <authorList>
            <person name="Li L."/>
        </authorList>
    </citation>
    <scope>NUCLEOTIDE SEQUENCE [LARGE SCALE GENOMIC DNA]</scope>
    <source>
        <strain evidence="2 3">LHW63015</strain>
    </source>
</reference>
<dbReference type="PRINTS" id="PR00359">
    <property type="entry name" value="BP450"/>
</dbReference>
<proteinExistence type="inferred from homology"/>
<dbReference type="EMBL" id="QMEY01000024">
    <property type="protein sequence ID" value="RBQ15300.1"/>
    <property type="molecule type" value="Genomic_DNA"/>
</dbReference>
<evidence type="ECO:0000256" key="1">
    <source>
        <dbReference type="ARBA" id="ARBA00010617"/>
    </source>
</evidence>
<dbReference type="GO" id="GO:0005506">
    <property type="term" value="F:iron ion binding"/>
    <property type="evidence" value="ECO:0007669"/>
    <property type="project" value="InterPro"/>
</dbReference>
<evidence type="ECO:0000313" key="3">
    <source>
        <dbReference type="Proteomes" id="UP000253303"/>
    </source>
</evidence>
<dbReference type="AlphaFoldDB" id="A0A366LNT0"/>
<accession>A0A366LNT0</accession>
<dbReference type="SUPFAM" id="SSF48264">
    <property type="entry name" value="Cytochrome P450"/>
    <property type="match status" value="1"/>
</dbReference>
<dbReference type="RefSeq" id="WP_113985350.1">
    <property type="nucleotide sequence ID" value="NZ_QMEY01000024.1"/>
</dbReference>
<dbReference type="InterPro" id="IPR036396">
    <property type="entry name" value="Cyt_P450_sf"/>
</dbReference>
<dbReference type="GO" id="GO:0020037">
    <property type="term" value="F:heme binding"/>
    <property type="evidence" value="ECO:0007669"/>
    <property type="project" value="InterPro"/>
</dbReference>
<dbReference type="GO" id="GO:0004497">
    <property type="term" value="F:monooxygenase activity"/>
    <property type="evidence" value="ECO:0007669"/>
    <property type="project" value="InterPro"/>
</dbReference>
<organism evidence="2 3">
    <name type="scientific">Spongiactinospora rosea</name>
    <dbReference type="NCBI Taxonomy" id="2248750"/>
    <lineage>
        <taxon>Bacteria</taxon>
        <taxon>Bacillati</taxon>
        <taxon>Actinomycetota</taxon>
        <taxon>Actinomycetes</taxon>
        <taxon>Streptosporangiales</taxon>
        <taxon>Streptosporangiaceae</taxon>
        <taxon>Spongiactinospora</taxon>
    </lineage>
</organism>
<sequence length="414" mass="46210">MSPTISVDVLQRLAAPEERANPYPFLHWLRENEPVHLTTAGFYLLSRHGNVQWALQNTGNALTVPGREDLRHQFPQADRHRAVAIQLDAFASKHESAYTGLRKLMSRDLSVKNVEGLQADISAKCERLLDAITERLRDGEVVDFHETVSRPLTIEVFADLFSVPEDVRDRLSSDVVEVMAALEARDEDTLNSADAAAERVEAYFREEIEQRRRAPGDDLLSTLVTAHDGTARPGDDRLMLGLLWVMWMTGYDSTAAGIDRGLQAMLDHPDQLYWLRGSYDEAAAFVEEALRHDGVVLFTPIPRVATTDIEFDGHTLPKGAPVRMVLAAANRDPEVFSDPDRFDPGRNHNATLSMGYGMYYCNGAALVRTEMNILLTMMHRRFPQLSAAGEPVWTQAVGTAIGTRGVDHLPIRLT</sequence>
<protein>
    <submittedName>
        <fullName evidence="2">Cytochrome</fullName>
    </submittedName>
</protein>
<dbReference type="Proteomes" id="UP000253303">
    <property type="component" value="Unassembled WGS sequence"/>
</dbReference>
<dbReference type="GO" id="GO:0016705">
    <property type="term" value="F:oxidoreductase activity, acting on paired donors, with incorporation or reduction of molecular oxygen"/>
    <property type="evidence" value="ECO:0007669"/>
    <property type="project" value="InterPro"/>
</dbReference>
<dbReference type="InterPro" id="IPR002397">
    <property type="entry name" value="Cyt_P450_B"/>
</dbReference>
<dbReference type="PANTHER" id="PTHR46696">
    <property type="entry name" value="P450, PUTATIVE (EUROFUNG)-RELATED"/>
    <property type="match status" value="1"/>
</dbReference>
<comment type="caution">
    <text evidence="2">The sequence shown here is derived from an EMBL/GenBank/DDBJ whole genome shotgun (WGS) entry which is preliminary data.</text>
</comment>
<dbReference type="Pfam" id="PF00067">
    <property type="entry name" value="p450"/>
    <property type="match status" value="1"/>
</dbReference>
<keyword evidence="3" id="KW-1185">Reference proteome</keyword>
<gene>
    <name evidence="2" type="ORF">DP939_36270</name>
</gene>
<dbReference type="InterPro" id="IPR001128">
    <property type="entry name" value="Cyt_P450"/>
</dbReference>
<dbReference type="OrthoDB" id="5500002at2"/>
<dbReference type="PANTHER" id="PTHR46696:SF1">
    <property type="entry name" value="CYTOCHROME P450 YJIB-RELATED"/>
    <property type="match status" value="1"/>
</dbReference>
<comment type="similarity">
    <text evidence="1">Belongs to the cytochrome P450 family.</text>
</comment>
<name>A0A366LNT0_9ACTN</name>
<evidence type="ECO:0000313" key="2">
    <source>
        <dbReference type="EMBL" id="RBQ15300.1"/>
    </source>
</evidence>